<dbReference type="HAMAP" id="MF_00013">
    <property type="entry name" value="LipB"/>
    <property type="match status" value="1"/>
</dbReference>
<evidence type="ECO:0000256" key="5">
    <source>
        <dbReference type="HAMAP-Rule" id="MF_00013"/>
    </source>
</evidence>
<dbReference type="NCBIfam" id="NF010921">
    <property type="entry name" value="PRK14341.1"/>
    <property type="match status" value="1"/>
</dbReference>
<feature type="active site" description="Acyl-thioester intermediate" evidence="5">
    <location>
        <position position="177"/>
    </location>
</feature>
<evidence type="ECO:0000256" key="4">
    <source>
        <dbReference type="ARBA" id="ARBA00024732"/>
    </source>
</evidence>
<dbReference type="Proteomes" id="UP000183685">
    <property type="component" value="Unassembled WGS sequence"/>
</dbReference>
<dbReference type="AlphaFoldDB" id="A0A1G7C1Q2"/>
<dbReference type="InterPro" id="IPR045864">
    <property type="entry name" value="aa-tRNA-synth_II/BPL/LPL"/>
</dbReference>
<dbReference type="InterPro" id="IPR004143">
    <property type="entry name" value="BPL_LPL_catalytic"/>
</dbReference>
<feature type="site" description="Lowers pKa of active site Cys" evidence="5">
    <location>
        <position position="143"/>
    </location>
</feature>
<dbReference type="PANTHER" id="PTHR10993:SF7">
    <property type="entry name" value="LIPOYLTRANSFERASE 2, MITOCHONDRIAL-RELATED"/>
    <property type="match status" value="1"/>
</dbReference>
<dbReference type="EMBL" id="FNAK01000006">
    <property type="protein sequence ID" value="SDE33203.1"/>
    <property type="molecule type" value="Genomic_DNA"/>
</dbReference>
<evidence type="ECO:0000259" key="7">
    <source>
        <dbReference type="PROSITE" id="PS51733"/>
    </source>
</evidence>
<feature type="binding site" evidence="5">
    <location>
        <begin position="146"/>
        <end position="148"/>
    </location>
    <ligand>
        <name>substrate</name>
    </ligand>
</feature>
<evidence type="ECO:0000313" key="8">
    <source>
        <dbReference type="EMBL" id="SDE33203.1"/>
    </source>
</evidence>
<dbReference type="GO" id="GO:0033819">
    <property type="term" value="F:lipoyl(octanoyl) transferase activity"/>
    <property type="evidence" value="ECO:0007669"/>
    <property type="project" value="UniProtKB-EC"/>
</dbReference>
<feature type="domain" description="BPL/LPL catalytic" evidence="7">
    <location>
        <begin position="35"/>
        <end position="215"/>
    </location>
</feature>
<dbReference type="InterPro" id="IPR020605">
    <property type="entry name" value="Octanoyltransferase_CS"/>
</dbReference>
<sequence>MADQFPLEWRISDELVAYPDALEEMEERVRAIRAGEAAEMVWCLEHPPLYTAGTSADPADLVDPDRFPVYDAGRGGQYTYHGPGQRVVYFLLDLKKRGKDVRQFIYGLEEVIVQSLAKFGVTAERRKGRVGVWVERGGGREDKVAAIGVRVRQWVTYHGIAINVEPDLSHFEGIVPCGISEHGVTSMADLGLPITMDDLDVVLKEVFDDIFGLEARRMTLEYQEAPEGPTTKLPYEAQPTESGEVDAGEPIEESHPVFQI</sequence>
<feature type="binding site" evidence="5">
    <location>
        <begin position="74"/>
        <end position="81"/>
    </location>
    <ligand>
        <name>substrate</name>
    </ligand>
</feature>
<comment type="pathway">
    <text evidence="1 5">Protein modification; protein lipoylation via endogenous pathway; protein N(6)-(lipoyl)lysine from octanoyl-[acyl-carrier-protein]: step 1/2.</text>
</comment>
<dbReference type="PROSITE" id="PS01313">
    <property type="entry name" value="LIPB"/>
    <property type="match status" value="1"/>
</dbReference>
<dbReference type="GO" id="GO:0009249">
    <property type="term" value="P:protein lipoylation"/>
    <property type="evidence" value="ECO:0007669"/>
    <property type="project" value="InterPro"/>
</dbReference>
<comment type="miscellaneous">
    <text evidence="5">In the reaction, the free carboxyl group of octanoic acid is attached via an amide linkage to the epsilon-amino group of a specific lysine residue of lipoyl domains of lipoate-dependent enzymes.</text>
</comment>
<evidence type="ECO:0000256" key="2">
    <source>
        <dbReference type="ARBA" id="ARBA00022679"/>
    </source>
</evidence>
<dbReference type="PROSITE" id="PS51733">
    <property type="entry name" value="BPL_LPL_CATALYTIC"/>
    <property type="match status" value="1"/>
</dbReference>
<name>A0A1G7C1Q2_9PROT</name>
<dbReference type="PANTHER" id="PTHR10993">
    <property type="entry name" value="OCTANOYLTRANSFERASE"/>
    <property type="match status" value="1"/>
</dbReference>
<comment type="catalytic activity">
    <reaction evidence="5">
        <text>octanoyl-[ACP] + L-lysyl-[protein] = N(6)-octanoyl-L-lysyl-[protein] + holo-[ACP] + H(+)</text>
        <dbReference type="Rhea" id="RHEA:17665"/>
        <dbReference type="Rhea" id="RHEA-COMP:9636"/>
        <dbReference type="Rhea" id="RHEA-COMP:9685"/>
        <dbReference type="Rhea" id="RHEA-COMP:9752"/>
        <dbReference type="Rhea" id="RHEA-COMP:9928"/>
        <dbReference type="ChEBI" id="CHEBI:15378"/>
        <dbReference type="ChEBI" id="CHEBI:29969"/>
        <dbReference type="ChEBI" id="CHEBI:64479"/>
        <dbReference type="ChEBI" id="CHEBI:78463"/>
        <dbReference type="ChEBI" id="CHEBI:78809"/>
        <dbReference type="EC" id="2.3.1.181"/>
    </reaction>
</comment>
<accession>A0A1G7C1Q2</accession>
<feature type="region of interest" description="Disordered" evidence="6">
    <location>
        <begin position="225"/>
        <end position="260"/>
    </location>
</feature>
<dbReference type="GO" id="GO:0005737">
    <property type="term" value="C:cytoplasm"/>
    <property type="evidence" value="ECO:0007669"/>
    <property type="project" value="UniProtKB-SubCell"/>
</dbReference>
<dbReference type="OrthoDB" id="9787061at2"/>
<evidence type="ECO:0000313" key="9">
    <source>
        <dbReference type="Proteomes" id="UP000183685"/>
    </source>
</evidence>
<comment type="similarity">
    <text evidence="5">Belongs to the LipB family.</text>
</comment>
<keyword evidence="2 5" id="KW-0808">Transferase</keyword>
<keyword evidence="5" id="KW-0963">Cytoplasm</keyword>
<dbReference type="Gene3D" id="3.30.930.10">
    <property type="entry name" value="Bira Bifunctional Protein, Domain 2"/>
    <property type="match status" value="1"/>
</dbReference>
<dbReference type="CDD" id="cd16444">
    <property type="entry name" value="LipB"/>
    <property type="match status" value="1"/>
</dbReference>
<dbReference type="NCBIfam" id="NF010925">
    <property type="entry name" value="PRK14345.1"/>
    <property type="match status" value="1"/>
</dbReference>
<evidence type="ECO:0000256" key="1">
    <source>
        <dbReference type="ARBA" id="ARBA00004821"/>
    </source>
</evidence>
<dbReference type="EC" id="2.3.1.181" evidence="5"/>
<gene>
    <name evidence="5" type="primary">lipB</name>
    <name evidence="8" type="ORF">SAMN04488071_2620</name>
</gene>
<dbReference type="UniPathway" id="UPA00538">
    <property type="reaction ID" value="UER00592"/>
</dbReference>
<protein>
    <recommendedName>
        <fullName evidence="5">Octanoyltransferase</fullName>
        <ecNumber evidence="5">2.3.1.181</ecNumber>
    </recommendedName>
    <alternativeName>
        <fullName evidence="5">Lipoate-protein ligase B</fullName>
    </alternativeName>
    <alternativeName>
        <fullName evidence="5">Lipoyl/octanoyl transferase</fullName>
    </alternativeName>
    <alternativeName>
        <fullName evidence="5">Octanoyl-[acyl-carrier-protein]-protein N-octanoyltransferase</fullName>
    </alternativeName>
</protein>
<proteinExistence type="inferred from homology"/>
<organism evidence="8 9">
    <name type="scientific">Kordiimonas lacus</name>
    <dbReference type="NCBI Taxonomy" id="637679"/>
    <lineage>
        <taxon>Bacteria</taxon>
        <taxon>Pseudomonadati</taxon>
        <taxon>Pseudomonadota</taxon>
        <taxon>Alphaproteobacteria</taxon>
        <taxon>Kordiimonadales</taxon>
        <taxon>Kordiimonadaceae</taxon>
        <taxon>Kordiimonas</taxon>
    </lineage>
</organism>
<comment type="function">
    <text evidence="4 5">Catalyzes the transfer of endogenously produced octanoic acid from octanoyl-acyl-carrier-protein onto the lipoyl domains of lipoate-dependent enzymes. Lipoyl-ACP can also act as a substrate although octanoyl-ACP is likely to be the physiological substrate.</text>
</comment>
<dbReference type="STRING" id="637679.GCA_001550055_03302"/>
<dbReference type="SUPFAM" id="SSF55681">
    <property type="entry name" value="Class II aaRS and biotin synthetases"/>
    <property type="match status" value="1"/>
</dbReference>
<dbReference type="Pfam" id="PF21948">
    <property type="entry name" value="LplA-B_cat"/>
    <property type="match status" value="1"/>
</dbReference>
<keyword evidence="9" id="KW-1185">Reference proteome</keyword>
<reference evidence="8 9" key="1">
    <citation type="submission" date="2016-10" db="EMBL/GenBank/DDBJ databases">
        <authorList>
            <person name="de Groot N.N."/>
        </authorList>
    </citation>
    <scope>NUCLEOTIDE SEQUENCE [LARGE SCALE GENOMIC DNA]</scope>
    <source>
        <strain evidence="8 9">CGMCC 1.9109</strain>
    </source>
</reference>
<feature type="binding site" evidence="5">
    <location>
        <begin position="159"/>
        <end position="161"/>
    </location>
    <ligand>
        <name>substrate</name>
    </ligand>
</feature>
<keyword evidence="3 5" id="KW-0012">Acyltransferase</keyword>
<comment type="subcellular location">
    <subcellularLocation>
        <location evidence="5">Cytoplasm</location>
    </subcellularLocation>
</comment>
<evidence type="ECO:0000256" key="6">
    <source>
        <dbReference type="SAM" id="MobiDB-lite"/>
    </source>
</evidence>
<dbReference type="NCBIfam" id="TIGR00214">
    <property type="entry name" value="lipB"/>
    <property type="match status" value="1"/>
</dbReference>
<evidence type="ECO:0000256" key="3">
    <source>
        <dbReference type="ARBA" id="ARBA00023315"/>
    </source>
</evidence>
<dbReference type="InterPro" id="IPR000544">
    <property type="entry name" value="Octanoyltransferase"/>
</dbReference>